<dbReference type="PROSITE" id="PS00892">
    <property type="entry name" value="HIT_1"/>
    <property type="match status" value="1"/>
</dbReference>
<feature type="binding site" evidence="17">
    <location>
        <position position="163"/>
    </location>
    <ligand>
        <name>substrate</name>
    </ligand>
</feature>
<dbReference type="GO" id="GO:0140932">
    <property type="term" value="F:5'-(N(7)-methyl 5'-triphosphoguanosine)-[mRNA] diphosphatase activity"/>
    <property type="evidence" value="ECO:0007669"/>
    <property type="project" value="UniProtKB-EC"/>
</dbReference>
<keyword evidence="19" id="KW-1185">Reference proteome</keyword>
<accession>A0A7R9M866</accession>
<sequence>MSESDVQNNGTKRCKLDETRVDSDVTVKTQPSDTSLDAFEFVRVLNQRSQTKWIAIEAKSGDQKAVVLLEKMAFNESNARQILEDNSSASSLRLDFQNDIYSNYMAFPRSDLNAIKTTIIHPASDRHIQKYLHQEIRVVLETPRLYAEVTYPHIQRQQLSLQWVHNILDHKSETERIVCDIEDPDIGFVLLPDMKWDGIQIETLYLVAICRTQGVRSLRDLNETHLPLLNHIKTTSCDAIERKYGVTRDQLRIYIHYQPSYYHFHIHFTSLAFEDPGTVERIHLLDAVINNITLCNDYYQKSSLLFPLKQNDPLFKAFTDKSLEN</sequence>
<dbReference type="GO" id="GO:0000340">
    <property type="term" value="F:RNA 7-methylguanosine cap binding"/>
    <property type="evidence" value="ECO:0007669"/>
    <property type="project" value="UniProtKB-UniRule"/>
</dbReference>
<evidence type="ECO:0000256" key="7">
    <source>
        <dbReference type="ARBA" id="ARBA00022490"/>
    </source>
</evidence>
<evidence type="ECO:0000256" key="1">
    <source>
        <dbReference type="ARBA" id="ARBA00004123"/>
    </source>
</evidence>
<comment type="function">
    <text evidence="15">Decapping scavenger enzyme that catalyzes the cleavage of a residual cap structure following the degradation of mRNAs by the 3'-&gt;5' exosome-mediated mRNA decay pathway.</text>
</comment>
<evidence type="ECO:0000256" key="16">
    <source>
        <dbReference type="PIRSR" id="PIRSR028973-1"/>
    </source>
</evidence>
<dbReference type="AlphaFoldDB" id="A0A7R9M866"/>
<comment type="subcellular location">
    <subcellularLocation>
        <location evidence="2">Cytoplasm</location>
    </subcellularLocation>
    <subcellularLocation>
        <location evidence="1 15">Nucleus</location>
    </subcellularLocation>
</comment>
<dbReference type="GO" id="GO:0000290">
    <property type="term" value="P:deadenylation-dependent decapping of nuclear-transcribed mRNA"/>
    <property type="evidence" value="ECO:0007669"/>
    <property type="project" value="UniProtKB-UniRule"/>
</dbReference>
<dbReference type="GO" id="GO:0006397">
    <property type="term" value="P:mRNA processing"/>
    <property type="evidence" value="ECO:0007669"/>
    <property type="project" value="UniProtKB-KW"/>
</dbReference>
<dbReference type="PIRSF" id="PIRSF028973">
    <property type="entry name" value="Scavenger_mRNA_decap_enz"/>
    <property type="match status" value="1"/>
</dbReference>
<evidence type="ECO:0000256" key="8">
    <source>
        <dbReference type="ARBA" id="ARBA00022553"/>
    </source>
</evidence>
<evidence type="ECO:0000256" key="9">
    <source>
        <dbReference type="ARBA" id="ARBA00022664"/>
    </source>
</evidence>
<dbReference type="Gene3D" id="3.30.428.10">
    <property type="entry name" value="HIT-like"/>
    <property type="match status" value="1"/>
</dbReference>
<dbReference type="Gene3D" id="3.30.200.40">
    <property type="entry name" value="Scavenger mRNA decapping enzyme, N-terminal domain"/>
    <property type="match status" value="1"/>
</dbReference>
<dbReference type="InterPro" id="IPR036265">
    <property type="entry name" value="HIT-like_sf"/>
</dbReference>
<dbReference type="EMBL" id="OC924020">
    <property type="protein sequence ID" value="CAD7655243.1"/>
    <property type="molecule type" value="Genomic_DNA"/>
</dbReference>
<comment type="catalytic activity">
    <reaction evidence="14 15">
        <text>a 5'-end (N(7)-methyl 5'-triphosphoguanosine)-ribonucleoside in mRNA + H2O = N(7)-methyl-GMP + a 5'-end diphospho-ribonucleoside in mRNA + 2 H(+)</text>
        <dbReference type="Rhea" id="RHEA:65388"/>
        <dbReference type="Rhea" id="RHEA-COMP:17165"/>
        <dbReference type="Rhea" id="RHEA-COMP:17167"/>
        <dbReference type="ChEBI" id="CHEBI:15377"/>
        <dbReference type="ChEBI" id="CHEBI:15378"/>
        <dbReference type="ChEBI" id="CHEBI:58285"/>
        <dbReference type="ChEBI" id="CHEBI:156461"/>
        <dbReference type="ChEBI" id="CHEBI:167616"/>
        <dbReference type="EC" id="3.6.1.59"/>
    </reaction>
</comment>
<evidence type="ECO:0000256" key="5">
    <source>
        <dbReference type="ARBA" id="ARBA00012520"/>
    </source>
</evidence>
<dbReference type="GO" id="GO:0008380">
    <property type="term" value="P:RNA splicing"/>
    <property type="evidence" value="ECO:0007669"/>
    <property type="project" value="UniProtKB-KW"/>
</dbReference>
<dbReference type="Proteomes" id="UP000728032">
    <property type="component" value="Unassembled WGS sequence"/>
</dbReference>
<gene>
    <name evidence="18" type="ORF">ONB1V03_LOCUS11887</name>
</gene>
<dbReference type="FunFam" id="3.30.428.10:FF:000006">
    <property type="entry name" value="m7GpppX diphosphatase"/>
    <property type="match status" value="1"/>
</dbReference>
<dbReference type="Pfam" id="PF11969">
    <property type="entry name" value="DcpS_C"/>
    <property type="match status" value="1"/>
</dbReference>
<dbReference type="PANTHER" id="PTHR12978">
    <property type="entry name" value="HISTIDINE TRIAD HIT PROTEIN MEMBER"/>
    <property type="match status" value="1"/>
</dbReference>
<evidence type="ECO:0000256" key="3">
    <source>
        <dbReference type="ARBA" id="ARBA00010208"/>
    </source>
</evidence>
<organism evidence="18">
    <name type="scientific">Oppiella nova</name>
    <dbReference type="NCBI Taxonomy" id="334625"/>
    <lineage>
        <taxon>Eukaryota</taxon>
        <taxon>Metazoa</taxon>
        <taxon>Ecdysozoa</taxon>
        <taxon>Arthropoda</taxon>
        <taxon>Chelicerata</taxon>
        <taxon>Arachnida</taxon>
        <taxon>Acari</taxon>
        <taxon>Acariformes</taxon>
        <taxon>Sarcoptiformes</taxon>
        <taxon>Oribatida</taxon>
        <taxon>Brachypylina</taxon>
        <taxon>Oppioidea</taxon>
        <taxon>Oppiidae</taxon>
        <taxon>Oppiella</taxon>
    </lineage>
</organism>
<keyword evidence="10 15" id="KW-0378">Hydrolase</keyword>
<reference evidence="18" key="1">
    <citation type="submission" date="2020-11" db="EMBL/GenBank/DDBJ databases">
        <authorList>
            <person name="Tran Van P."/>
        </authorList>
    </citation>
    <scope>NUCLEOTIDE SEQUENCE</scope>
</reference>
<feature type="binding site" evidence="17">
    <location>
        <position position="173"/>
    </location>
    <ligand>
        <name>substrate</name>
    </ligand>
</feature>
<evidence type="ECO:0000313" key="19">
    <source>
        <dbReference type="Proteomes" id="UP000728032"/>
    </source>
</evidence>
<evidence type="ECO:0000256" key="10">
    <source>
        <dbReference type="ARBA" id="ARBA00022801"/>
    </source>
</evidence>
<keyword evidence="9 15" id="KW-0507">mRNA processing</keyword>
<feature type="active site" description="Nucleophile" evidence="16">
    <location>
        <position position="265"/>
    </location>
</feature>
<dbReference type="GO" id="GO:0005634">
    <property type="term" value="C:nucleus"/>
    <property type="evidence" value="ECO:0007669"/>
    <property type="project" value="UniProtKB-SubCell"/>
</dbReference>
<comment type="similarity">
    <text evidence="3 15">Belongs to the HIT family.</text>
</comment>
<comment type="subunit">
    <text evidence="4">Homodimer. Associates with components of the exosome multienzyme ribonuclease complex, such as EXOSC3 and EXOSC4. Interacts with NDOR1.</text>
</comment>
<feature type="binding site" evidence="17">
    <location>
        <position position="195"/>
    </location>
    <ligand>
        <name>substrate</name>
    </ligand>
</feature>
<evidence type="ECO:0000256" key="12">
    <source>
        <dbReference type="ARBA" id="ARBA00023187"/>
    </source>
</evidence>
<proteinExistence type="inferred from homology"/>
<dbReference type="Pfam" id="PF05652">
    <property type="entry name" value="DcpS"/>
    <property type="match status" value="1"/>
</dbReference>
<evidence type="ECO:0000256" key="4">
    <source>
        <dbReference type="ARBA" id="ARBA00011140"/>
    </source>
</evidence>
<dbReference type="PANTHER" id="PTHR12978:SF0">
    <property type="entry name" value="M7GPPPX DIPHOSPHATASE"/>
    <property type="match status" value="1"/>
</dbReference>
<keyword evidence="8" id="KW-0597">Phosphoprotein</keyword>
<evidence type="ECO:0000256" key="17">
    <source>
        <dbReference type="PIRSR" id="PIRSR028973-2"/>
    </source>
</evidence>
<dbReference type="SUPFAM" id="SSF54197">
    <property type="entry name" value="HIT-like"/>
    <property type="match status" value="1"/>
</dbReference>
<dbReference type="FunFam" id="3.30.200.40:FF:000001">
    <property type="entry name" value="m7GpppX diphosphatase"/>
    <property type="match status" value="1"/>
</dbReference>
<evidence type="ECO:0000256" key="11">
    <source>
        <dbReference type="ARBA" id="ARBA00022990"/>
    </source>
</evidence>
<feature type="binding site" evidence="17">
    <location>
        <begin position="256"/>
        <end position="267"/>
    </location>
    <ligand>
        <name>substrate</name>
    </ligand>
</feature>
<dbReference type="InterPro" id="IPR008594">
    <property type="entry name" value="DcpS/DCS2"/>
</dbReference>
<keyword evidence="7" id="KW-0963">Cytoplasm</keyword>
<evidence type="ECO:0000256" key="2">
    <source>
        <dbReference type="ARBA" id="ARBA00004496"/>
    </source>
</evidence>
<protein>
    <recommendedName>
        <fullName evidence="6 15">m7GpppX diphosphatase</fullName>
        <ecNumber evidence="5 15">3.6.1.59</ecNumber>
    </recommendedName>
</protein>
<evidence type="ECO:0000256" key="13">
    <source>
        <dbReference type="ARBA" id="ARBA00023242"/>
    </source>
</evidence>
<evidence type="ECO:0000256" key="6">
    <source>
        <dbReference type="ARBA" id="ARBA00015636"/>
    </source>
</evidence>
<dbReference type="OrthoDB" id="10264956at2759"/>
<keyword evidence="12" id="KW-0508">mRNA splicing</keyword>
<dbReference type="GO" id="GO:0000932">
    <property type="term" value="C:P-body"/>
    <property type="evidence" value="ECO:0007669"/>
    <property type="project" value="TreeGrafter"/>
</dbReference>
<dbReference type="InterPro" id="IPR019808">
    <property type="entry name" value="Histidine_triad_CS"/>
</dbReference>
<keyword evidence="13 15" id="KW-0539">Nucleus</keyword>
<dbReference type="InterPro" id="IPR011145">
    <property type="entry name" value="Scavenger_mRNA_decap_enz_N"/>
</dbReference>
<name>A0A7R9M866_9ACAR</name>
<evidence type="ECO:0000256" key="15">
    <source>
        <dbReference type="PIRNR" id="PIRNR028973"/>
    </source>
</evidence>
<evidence type="ECO:0000256" key="14">
    <source>
        <dbReference type="ARBA" id="ARBA00048222"/>
    </source>
</evidence>
<dbReference type="EC" id="3.6.1.59" evidence="5 15"/>
<evidence type="ECO:0000313" key="18">
    <source>
        <dbReference type="EMBL" id="CAD7655243.1"/>
    </source>
</evidence>
<feature type="binding site" evidence="17">
    <location>
        <position position="193"/>
    </location>
    <ligand>
        <name>substrate</name>
    </ligand>
</feature>
<dbReference type="EMBL" id="CAJPVJ010009195">
    <property type="protein sequence ID" value="CAG2172430.1"/>
    <property type="molecule type" value="Genomic_DNA"/>
</dbReference>
<dbReference type="SUPFAM" id="SSF102860">
    <property type="entry name" value="mRNA decapping enzyme DcpS N-terminal domain"/>
    <property type="match status" value="1"/>
</dbReference>
<keyword evidence="11" id="KW-0007">Acetylation</keyword>